<comment type="caution">
    <text evidence="1">The sequence shown here is derived from an EMBL/GenBank/DDBJ whole genome shotgun (WGS) entry which is preliminary data.</text>
</comment>
<dbReference type="EMBL" id="CAJVQC010019162">
    <property type="protein sequence ID" value="CAG8698910.1"/>
    <property type="molecule type" value="Genomic_DNA"/>
</dbReference>
<evidence type="ECO:0000313" key="1">
    <source>
        <dbReference type="EMBL" id="CAG8698910.1"/>
    </source>
</evidence>
<feature type="non-terminal residue" evidence="1">
    <location>
        <position position="1"/>
    </location>
</feature>
<reference evidence="1" key="1">
    <citation type="submission" date="2021-06" db="EMBL/GenBank/DDBJ databases">
        <authorList>
            <person name="Kallberg Y."/>
            <person name="Tangrot J."/>
            <person name="Rosling A."/>
        </authorList>
    </citation>
    <scope>NUCLEOTIDE SEQUENCE</scope>
    <source>
        <strain evidence="1">MA461A</strain>
    </source>
</reference>
<dbReference type="Proteomes" id="UP000789920">
    <property type="component" value="Unassembled WGS sequence"/>
</dbReference>
<accession>A0ACA9PCS7</accession>
<proteinExistence type="predicted"/>
<sequence>DSYKREKKKDILKLITIGIPITANCLMESFIDQFIKPLLLAVIVINDQFLSQPSQSPWMITKEEYLELFPVITSSTALATLAASTVTAESSESALATLSTTLVSRIPDVNLRKLSWQLLTKLRQVVVL</sequence>
<protein>
    <submittedName>
        <fullName evidence="1">31126_t:CDS:1</fullName>
    </submittedName>
</protein>
<gene>
    <name evidence="1" type="ORF">RPERSI_LOCUS9923</name>
</gene>
<organism evidence="1 2">
    <name type="scientific">Racocetra persica</name>
    <dbReference type="NCBI Taxonomy" id="160502"/>
    <lineage>
        <taxon>Eukaryota</taxon>
        <taxon>Fungi</taxon>
        <taxon>Fungi incertae sedis</taxon>
        <taxon>Mucoromycota</taxon>
        <taxon>Glomeromycotina</taxon>
        <taxon>Glomeromycetes</taxon>
        <taxon>Diversisporales</taxon>
        <taxon>Gigasporaceae</taxon>
        <taxon>Racocetra</taxon>
    </lineage>
</organism>
<keyword evidence="2" id="KW-1185">Reference proteome</keyword>
<evidence type="ECO:0000313" key="2">
    <source>
        <dbReference type="Proteomes" id="UP000789920"/>
    </source>
</evidence>
<name>A0ACA9PCS7_9GLOM</name>